<evidence type="ECO:0000313" key="1">
    <source>
        <dbReference type="EMBL" id="MFC3193268.1"/>
    </source>
</evidence>
<proteinExistence type="predicted"/>
<evidence type="ECO:0000313" key="2">
    <source>
        <dbReference type="Proteomes" id="UP001595533"/>
    </source>
</evidence>
<dbReference type="RefSeq" id="WP_077409948.1">
    <property type="nucleotide sequence ID" value="NZ_JBHRTS010000002.1"/>
</dbReference>
<sequence>MHKQSVITIMGLHLLIFSQTVHGVGLHPGLNGSWHNPEQNGQGLVIHIAPANNLLFAAWFTYSEAGGQQQWLTAYGDLSSQPVNLTLTSSTGGGLNVSDPTPQQSVWGSGQLTFHDCISATFQFSGSSEGQIELTRITPPINCIEDQP</sequence>
<comment type="caution">
    <text evidence="1">The sequence shown here is derived from an EMBL/GenBank/DDBJ whole genome shotgun (WGS) entry which is preliminary data.</text>
</comment>
<protein>
    <submittedName>
        <fullName evidence="1">Uncharacterized protein</fullName>
    </submittedName>
</protein>
<name>A0ABV7JAK1_9GAMM</name>
<organism evidence="1 2">
    <name type="scientific">Marinicella sediminis</name>
    <dbReference type="NCBI Taxonomy" id="1792834"/>
    <lineage>
        <taxon>Bacteria</taxon>
        <taxon>Pseudomonadati</taxon>
        <taxon>Pseudomonadota</taxon>
        <taxon>Gammaproteobacteria</taxon>
        <taxon>Lysobacterales</taxon>
        <taxon>Marinicellaceae</taxon>
        <taxon>Marinicella</taxon>
    </lineage>
</organism>
<gene>
    <name evidence="1" type="ORF">ACFODZ_03325</name>
</gene>
<dbReference type="EMBL" id="JBHRTS010000002">
    <property type="protein sequence ID" value="MFC3193268.1"/>
    <property type="molecule type" value="Genomic_DNA"/>
</dbReference>
<dbReference type="Proteomes" id="UP001595533">
    <property type="component" value="Unassembled WGS sequence"/>
</dbReference>
<reference evidence="2" key="1">
    <citation type="journal article" date="2019" name="Int. J. Syst. Evol. Microbiol.">
        <title>The Global Catalogue of Microorganisms (GCM) 10K type strain sequencing project: providing services to taxonomists for standard genome sequencing and annotation.</title>
        <authorList>
            <consortium name="The Broad Institute Genomics Platform"/>
            <consortium name="The Broad Institute Genome Sequencing Center for Infectious Disease"/>
            <person name="Wu L."/>
            <person name="Ma J."/>
        </authorList>
    </citation>
    <scope>NUCLEOTIDE SEQUENCE [LARGE SCALE GENOMIC DNA]</scope>
    <source>
        <strain evidence="2">KCTC 42953</strain>
    </source>
</reference>
<accession>A0ABV7JAK1</accession>
<keyword evidence="2" id="KW-1185">Reference proteome</keyword>